<keyword evidence="2" id="KW-1185">Reference proteome</keyword>
<reference evidence="2" key="1">
    <citation type="journal article" date="2019" name="Int. J. Syst. Evol. Microbiol.">
        <title>The Global Catalogue of Microorganisms (GCM) 10K type strain sequencing project: providing services to taxonomists for standard genome sequencing and annotation.</title>
        <authorList>
            <consortium name="The Broad Institute Genomics Platform"/>
            <consortium name="The Broad Institute Genome Sequencing Center for Infectious Disease"/>
            <person name="Wu L."/>
            <person name="Ma J."/>
        </authorList>
    </citation>
    <scope>NUCLEOTIDE SEQUENCE [LARGE SCALE GENOMIC DNA]</scope>
    <source>
        <strain evidence="2">JCM 18958</strain>
    </source>
</reference>
<organism evidence="1 2">
    <name type="scientific">Kocuria gwangalliensis</name>
    <dbReference type="NCBI Taxonomy" id="501592"/>
    <lineage>
        <taxon>Bacteria</taxon>
        <taxon>Bacillati</taxon>
        <taxon>Actinomycetota</taxon>
        <taxon>Actinomycetes</taxon>
        <taxon>Micrococcales</taxon>
        <taxon>Micrococcaceae</taxon>
        <taxon>Kocuria</taxon>
    </lineage>
</organism>
<evidence type="ECO:0000313" key="1">
    <source>
        <dbReference type="EMBL" id="GAA4687467.1"/>
    </source>
</evidence>
<proteinExistence type="predicted"/>
<gene>
    <name evidence="1" type="ORF">GCM10025781_00050</name>
</gene>
<name>A0ABP8WEM2_9MICC</name>
<dbReference type="EMBL" id="BAABLN010000001">
    <property type="protein sequence ID" value="GAA4687467.1"/>
    <property type="molecule type" value="Genomic_DNA"/>
</dbReference>
<dbReference type="Proteomes" id="UP001501446">
    <property type="component" value="Unassembled WGS sequence"/>
</dbReference>
<sequence>MLVGRDVLSQLVGGERAGLSKAVFVGSAVGQGSSWVTLRRLQRSGCGHTDREGLIPPVDVVFLSIHRTVILNHSQ</sequence>
<comment type="caution">
    <text evidence="1">The sequence shown here is derived from an EMBL/GenBank/DDBJ whole genome shotgun (WGS) entry which is preliminary data.</text>
</comment>
<protein>
    <submittedName>
        <fullName evidence="1">Uncharacterized protein</fullName>
    </submittedName>
</protein>
<evidence type="ECO:0000313" key="2">
    <source>
        <dbReference type="Proteomes" id="UP001501446"/>
    </source>
</evidence>
<accession>A0ABP8WEM2</accession>